<sequence length="666" mass="73448">MRFRQIHLDFHTSEHIPGIGSRFDAETFGQAFKDAHVDSVTIFSKCHHGHSYHPTEVGRMHPHLDFDLTRAQLDALHAKDIKAPIYLTATWDELAAREHPEWRTVLPGNILGEHRHGPDAEVGWAYLDFSSPYVDYLCAQTEEVMRRYPDCDGIFMDISFQLPSISEWAKKRMEEAGLDWTDEADREKHTAAMVEEYFTKVRDAVRKHDPKMPLFFNSGHMRRGMRKHYADFYTHLELESLPTAHWGYEHFPLSARYADPLGVPFLGMTGKFHTLWGEVGGYKKPEALVYECGAMIAQGARCSIGDHLHPTGQIDGSTMGIIGAAYEWVEAREEWCVDSTNRAEIALMSVEAASARSLSGIPGKTVAADEGAVRVLLESKFLFDVVDLESDLSGYRLVILPDAVEVGEALKAKIDAFVAGGGRVLLTGKSGIGADGNVFDTGATWQGTSANKGGDYALPVEGLRASFVNDPLFMYGPAEKLALDGGESLGAVYEPYFDRSPRRYSGHVNAPSKPEPEAHVLGAAKGAFTQFAFPIFSLYQRVGAVAMLEMAEKLIERALGAPRLIETGLPRAGRATLRRQESRDVLHLLCANPTLRGHLRGNPVQPIQELIPLNDVAVTVAADGPVAGVRLVPEGQALEFEDAGEGRVRFTVPRVHGHQMVEIARG</sequence>
<dbReference type="eggNOG" id="COG1874">
    <property type="taxonomic scope" value="Bacteria"/>
</dbReference>
<dbReference type="RefSeq" id="WP_007257127.1">
    <property type="nucleotide sequence ID" value="NZ_CH724110.1"/>
</dbReference>
<evidence type="ECO:0000313" key="2">
    <source>
        <dbReference type="EMBL" id="EAR51147.1"/>
    </source>
</evidence>
<dbReference type="Gene3D" id="3.40.50.880">
    <property type="match status" value="1"/>
</dbReference>
<dbReference type="SUPFAM" id="SSF51445">
    <property type="entry name" value="(Trans)glycosidases"/>
    <property type="match status" value="1"/>
</dbReference>
<evidence type="ECO:0000259" key="1">
    <source>
        <dbReference type="Pfam" id="PF08532"/>
    </source>
</evidence>
<dbReference type="STRING" id="314256.OG2516_18295"/>
<dbReference type="GO" id="GO:0004565">
    <property type="term" value="F:beta-galactosidase activity"/>
    <property type="evidence" value="ECO:0007669"/>
    <property type="project" value="InterPro"/>
</dbReference>
<keyword evidence="3" id="KW-1185">Reference proteome</keyword>
<reference evidence="2 3" key="1">
    <citation type="journal article" date="2010" name="J. Bacteriol.">
        <title>Genome sequences of Oceanicola granulosus HTCC2516(T) and Oceanicola batsensis HTCC2597(TDelta).</title>
        <authorList>
            <person name="Thrash J.C."/>
            <person name="Cho J.C."/>
            <person name="Vergin K.L."/>
            <person name="Giovannoni S.J."/>
        </authorList>
    </citation>
    <scope>NUCLEOTIDE SEQUENCE [LARGE SCALE GENOMIC DNA]</scope>
    <source>
        <strain evidence="3">ATCC BAA-861 / DSM 15982 / KCTC 12143 / HTCC2516</strain>
    </source>
</reference>
<dbReference type="GO" id="GO:0005975">
    <property type="term" value="P:carbohydrate metabolic process"/>
    <property type="evidence" value="ECO:0007669"/>
    <property type="project" value="InterPro"/>
</dbReference>
<dbReference type="AlphaFoldDB" id="Q2CEI5"/>
<organism evidence="2 3">
    <name type="scientific">Oceanicola granulosus (strain ATCC BAA-861 / DSM 15982 / KCTC 12143 / HTCC2516)</name>
    <dbReference type="NCBI Taxonomy" id="314256"/>
    <lineage>
        <taxon>Bacteria</taxon>
        <taxon>Pseudomonadati</taxon>
        <taxon>Pseudomonadota</taxon>
        <taxon>Alphaproteobacteria</taxon>
        <taxon>Rhodobacterales</taxon>
        <taxon>Roseobacteraceae</taxon>
        <taxon>Oceanicola</taxon>
    </lineage>
</organism>
<dbReference type="EMBL" id="AAOT01000017">
    <property type="protein sequence ID" value="EAR51147.1"/>
    <property type="molecule type" value="Genomic_DNA"/>
</dbReference>
<protein>
    <recommendedName>
        <fullName evidence="1">Beta-galactosidase trimerisation domain-containing protein</fullName>
    </recommendedName>
</protein>
<name>Q2CEI5_OCEGH</name>
<dbReference type="InterPro" id="IPR017853">
    <property type="entry name" value="GH"/>
</dbReference>
<proteinExistence type="predicted"/>
<dbReference type="Pfam" id="PF14871">
    <property type="entry name" value="GHL6"/>
    <property type="match status" value="1"/>
</dbReference>
<dbReference type="SUPFAM" id="SSF52317">
    <property type="entry name" value="Class I glutamine amidotransferase-like"/>
    <property type="match status" value="1"/>
</dbReference>
<dbReference type="InterPro" id="IPR029062">
    <property type="entry name" value="Class_I_gatase-like"/>
</dbReference>
<dbReference type="InterPro" id="IPR013738">
    <property type="entry name" value="Beta_galactosidase_Trimer"/>
</dbReference>
<accession>Q2CEI5</accession>
<dbReference type="InterPro" id="IPR028212">
    <property type="entry name" value="GHL6"/>
</dbReference>
<gene>
    <name evidence="2" type="ORF">OG2516_18295</name>
</gene>
<dbReference type="OrthoDB" id="9780891at2"/>
<dbReference type="CDD" id="cd03143">
    <property type="entry name" value="A4_beta-galactosidase_middle_domain"/>
    <property type="match status" value="1"/>
</dbReference>
<dbReference type="Pfam" id="PF08532">
    <property type="entry name" value="Glyco_hydro_42M"/>
    <property type="match status" value="1"/>
</dbReference>
<dbReference type="Proteomes" id="UP000003635">
    <property type="component" value="Unassembled WGS sequence"/>
</dbReference>
<evidence type="ECO:0000313" key="3">
    <source>
        <dbReference type="Proteomes" id="UP000003635"/>
    </source>
</evidence>
<feature type="domain" description="Beta-galactosidase trimerisation" evidence="1">
    <location>
        <begin position="380"/>
        <end position="432"/>
    </location>
</feature>
<dbReference type="HOGENOM" id="CLU_414293_0_0_5"/>
<dbReference type="Gene3D" id="3.20.20.80">
    <property type="entry name" value="Glycosidases"/>
    <property type="match status" value="1"/>
</dbReference>
<comment type="caution">
    <text evidence="2">The sequence shown here is derived from an EMBL/GenBank/DDBJ whole genome shotgun (WGS) entry which is preliminary data.</text>
</comment>